<keyword evidence="3" id="KW-1185">Reference proteome</keyword>
<feature type="region of interest" description="Disordered" evidence="1">
    <location>
        <begin position="56"/>
        <end position="75"/>
    </location>
</feature>
<protein>
    <submittedName>
        <fullName evidence="2">Uncharacterized protein</fullName>
    </submittedName>
</protein>
<dbReference type="OrthoDB" id="4350490at2"/>
<dbReference type="RefSeq" id="WP_120719398.1">
    <property type="nucleotide sequence ID" value="NZ_CP032698.1"/>
</dbReference>
<gene>
    <name evidence="2" type="ORF">DWB77_00132</name>
</gene>
<evidence type="ECO:0000313" key="2">
    <source>
        <dbReference type="EMBL" id="AYG78025.1"/>
    </source>
</evidence>
<proteinExistence type="predicted"/>
<name>A0A387H2Y6_9ACTN</name>
<sequence>MLDRFTQFCVQALPPSGPDITAVEPWQGDDAPAYGIAVTFSSGSRLWLQITGGLAPGAQAREPSTPASAPVPVPLPALFDETGTVSPLRAEAYLTAALTHTDNTEIARAYGYSNRPGQTAQHPRSRRHLPQRNTPVPAVRPHRQGRTGPRP</sequence>
<reference evidence="2 3" key="1">
    <citation type="submission" date="2018-10" db="EMBL/GenBank/DDBJ databases">
        <title>Relationship between Morphology and Antimicrobial Activity in Streptomyces.</title>
        <authorList>
            <person name="Kang H.J."/>
            <person name="Kim S.B."/>
        </authorList>
    </citation>
    <scope>NUCLEOTIDE SEQUENCE [LARGE SCALE GENOMIC DNA]</scope>
    <source>
        <strain evidence="2 3">BH38</strain>
    </source>
</reference>
<dbReference type="KEGG" id="shun:DWB77_00132"/>
<evidence type="ECO:0000256" key="1">
    <source>
        <dbReference type="SAM" id="MobiDB-lite"/>
    </source>
</evidence>
<dbReference type="Proteomes" id="UP000271554">
    <property type="component" value="Chromosome"/>
</dbReference>
<dbReference type="EMBL" id="CP032698">
    <property type="protein sequence ID" value="AYG78025.1"/>
    <property type="molecule type" value="Genomic_DNA"/>
</dbReference>
<organism evidence="2 3">
    <name type="scientific">Streptomyces hundungensis</name>
    <dbReference type="NCBI Taxonomy" id="1077946"/>
    <lineage>
        <taxon>Bacteria</taxon>
        <taxon>Bacillati</taxon>
        <taxon>Actinomycetota</taxon>
        <taxon>Actinomycetes</taxon>
        <taxon>Kitasatosporales</taxon>
        <taxon>Streptomycetaceae</taxon>
        <taxon>Streptomyces</taxon>
    </lineage>
</organism>
<feature type="region of interest" description="Disordered" evidence="1">
    <location>
        <begin position="107"/>
        <end position="151"/>
    </location>
</feature>
<accession>A0A387H2Y6</accession>
<evidence type="ECO:0000313" key="3">
    <source>
        <dbReference type="Proteomes" id="UP000271554"/>
    </source>
</evidence>
<dbReference type="AlphaFoldDB" id="A0A387H2Y6"/>